<evidence type="ECO:0000259" key="6">
    <source>
        <dbReference type="PROSITE" id="PS51898"/>
    </source>
</evidence>
<evidence type="ECO:0000259" key="7">
    <source>
        <dbReference type="PROSITE" id="PS51900"/>
    </source>
</evidence>
<evidence type="ECO:0000256" key="2">
    <source>
        <dbReference type="ARBA" id="ARBA00022908"/>
    </source>
</evidence>
<keyword evidence="2" id="KW-0229">DNA integration</keyword>
<dbReference type="Pfam" id="PF00589">
    <property type="entry name" value="Phage_integrase"/>
    <property type="match status" value="1"/>
</dbReference>
<dbReference type="NCBIfam" id="NF040815">
    <property type="entry name" value="recomb_XerA_Arch"/>
    <property type="match status" value="1"/>
</dbReference>
<proteinExistence type="inferred from homology"/>
<dbReference type="InterPro" id="IPR004107">
    <property type="entry name" value="Integrase_SAM-like_N"/>
</dbReference>
<comment type="similarity">
    <text evidence="1">Belongs to the 'phage' integrase family.</text>
</comment>
<keyword evidence="9" id="KW-1185">Reference proteome</keyword>
<keyword evidence="4" id="KW-0233">DNA recombination</keyword>
<dbReference type="Gene3D" id="1.10.443.10">
    <property type="entry name" value="Intergrase catalytic core"/>
    <property type="match status" value="1"/>
</dbReference>
<organism evidence="8 9">
    <name type="scientific">Zhouia spongiae</name>
    <dbReference type="NCBI Taxonomy" id="2202721"/>
    <lineage>
        <taxon>Bacteria</taxon>
        <taxon>Pseudomonadati</taxon>
        <taxon>Bacteroidota</taxon>
        <taxon>Flavobacteriia</taxon>
        <taxon>Flavobacteriales</taxon>
        <taxon>Flavobacteriaceae</taxon>
        <taxon>Zhouia</taxon>
    </lineage>
</organism>
<dbReference type="PANTHER" id="PTHR30349:SF64">
    <property type="entry name" value="PROPHAGE INTEGRASE INTD-RELATED"/>
    <property type="match status" value="1"/>
</dbReference>
<evidence type="ECO:0000256" key="4">
    <source>
        <dbReference type="ARBA" id="ARBA00023172"/>
    </source>
</evidence>
<dbReference type="Pfam" id="PF13495">
    <property type="entry name" value="Phage_int_SAM_4"/>
    <property type="match status" value="1"/>
</dbReference>
<dbReference type="InterPro" id="IPR050090">
    <property type="entry name" value="Tyrosine_recombinase_XerCD"/>
</dbReference>
<dbReference type="InterPro" id="IPR044068">
    <property type="entry name" value="CB"/>
</dbReference>
<gene>
    <name evidence="8" type="ORF">MQE36_05925</name>
</gene>
<evidence type="ECO:0000256" key="3">
    <source>
        <dbReference type="ARBA" id="ARBA00023125"/>
    </source>
</evidence>
<dbReference type="Proteomes" id="UP000829476">
    <property type="component" value="Chromosome"/>
</dbReference>
<accession>A0ABY3YPX0</accession>
<protein>
    <submittedName>
        <fullName evidence="8">Site-specific integrase</fullName>
    </submittedName>
</protein>
<dbReference type="InterPro" id="IPR002104">
    <property type="entry name" value="Integrase_catalytic"/>
</dbReference>
<reference evidence="8 9" key="1">
    <citation type="journal article" date="2018" name="Int. J. Syst. Evol. Microbiol.">
        <title>Zhouia spongiae sp. nov., isolated from a marine sponge.</title>
        <authorList>
            <person name="Zhuang L."/>
            <person name="Lin B."/>
            <person name="Qin F."/>
            <person name="Luo L."/>
        </authorList>
    </citation>
    <scope>NUCLEOTIDE SEQUENCE [LARGE SCALE GENOMIC DNA]</scope>
    <source>
        <strain evidence="8 9">HN-Y44</strain>
    </source>
</reference>
<dbReference type="EMBL" id="CP094326">
    <property type="protein sequence ID" value="UNY99884.1"/>
    <property type="molecule type" value="Genomic_DNA"/>
</dbReference>
<evidence type="ECO:0000256" key="1">
    <source>
        <dbReference type="ARBA" id="ARBA00008857"/>
    </source>
</evidence>
<dbReference type="Gene3D" id="1.10.150.130">
    <property type="match status" value="1"/>
</dbReference>
<evidence type="ECO:0000313" key="9">
    <source>
        <dbReference type="Proteomes" id="UP000829476"/>
    </source>
</evidence>
<dbReference type="SUPFAM" id="SSF56349">
    <property type="entry name" value="DNA breaking-rejoining enzymes"/>
    <property type="match status" value="1"/>
</dbReference>
<dbReference type="InterPro" id="IPR010998">
    <property type="entry name" value="Integrase_recombinase_N"/>
</dbReference>
<dbReference type="PROSITE" id="PS51900">
    <property type="entry name" value="CB"/>
    <property type="match status" value="1"/>
</dbReference>
<evidence type="ECO:0000313" key="8">
    <source>
        <dbReference type="EMBL" id="UNY99884.1"/>
    </source>
</evidence>
<dbReference type="PROSITE" id="PS51898">
    <property type="entry name" value="TYR_RECOMBINASE"/>
    <property type="match status" value="1"/>
</dbReference>
<sequence length="376" mass="44046">MALNLHITLKHLFIDDVPQIGLKFYANDTLQILIKKLDNVKWSKEFTMFYVRNTKTNLDAIFKTFKGVAWIDTKYFFEITRAKELNEIFDADWVYKRKHQENYKFCPESYLRKLELKKYANNTVKTYVSCFESFINYYNEQDINKLDENDIRNYLAFLIKTNRSDSYINQAINSIKFYYETVLGLPNRFYSIERPRKSIKLPVVLSKGDVLSIISNANNLKHKCIISLLYSAGLRRSELLNLKLTDIESNRMLIRVRDAKGNKDRYTLLSKNVLKDLRVYYKKYRPVNYLFEGQNKEQYSANSVGKVISNTAKKAGIKIPVTPHTLRHSFATHLLESGTDIRYIQLLLGHNSTKTTEIYTHVAKNSFSSIKNPLDL</sequence>
<dbReference type="InterPro" id="IPR013762">
    <property type="entry name" value="Integrase-like_cat_sf"/>
</dbReference>
<feature type="domain" description="Core-binding (CB)" evidence="7">
    <location>
        <begin position="101"/>
        <end position="183"/>
    </location>
</feature>
<dbReference type="PANTHER" id="PTHR30349">
    <property type="entry name" value="PHAGE INTEGRASE-RELATED"/>
    <property type="match status" value="1"/>
</dbReference>
<keyword evidence="3 5" id="KW-0238">DNA-binding</keyword>
<feature type="domain" description="Tyr recombinase" evidence="6">
    <location>
        <begin position="200"/>
        <end position="372"/>
    </location>
</feature>
<dbReference type="RefSeq" id="WP_242938253.1">
    <property type="nucleotide sequence ID" value="NZ_CP094326.1"/>
</dbReference>
<name>A0ABY3YPX0_9FLAO</name>
<dbReference type="InterPro" id="IPR011010">
    <property type="entry name" value="DNA_brk_join_enz"/>
</dbReference>
<evidence type="ECO:0000256" key="5">
    <source>
        <dbReference type="PROSITE-ProRule" id="PRU01248"/>
    </source>
</evidence>